<geneLocation type="plasmid" evidence="2 3">
    <name>pI</name>
</geneLocation>
<feature type="transmembrane region" description="Helical" evidence="1">
    <location>
        <begin position="36"/>
        <end position="56"/>
    </location>
</feature>
<reference evidence="2 3" key="1">
    <citation type="submission" date="2020-03" db="EMBL/GenBank/DDBJ databases">
        <authorList>
            <consortium name="Genoscope - CEA"/>
            <person name="William W."/>
        </authorList>
    </citation>
    <scope>NUCLEOTIDE SEQUENCE [LARGE SCALE GENOMIC DNA]</scope>
    <source>
        <strain evidence="3">DSM 16959</strain>
        <plasmid evidence="2 3">pI</plasmid>
    </source>
</reference>
<dbReference type="AlphaFoldDB" id="A0A6S6XYP6"/>
<dbReference type="EMBL" id="LR778302">
    <property type="protein sequence ID" value="CAB1371181.1"/>
    <property type="molecule type" value="Genomic_DNA"/>
</dbReference>
<protein>
    <submittedName>
        <fullName evidence="2">Uncharacterized protein</fullName>
    </submittedName>
</protein>
<accession>A0A6S6XYP6</accession>
<dbReference type="RefSeq" id="WP_183148334.1">
    <property type="nucleotide sequence ID" value="NZ_LR778302.1"/>
</dbReference>
<keyword evidence="1" id="KW-0472">Membrane</keyword>
<dbReference type="KEGG" id="doe:DENOEST_P0023"/>
<sequence length="79" mass="9073">MGKWKKLLLYAAPIPIAFVLSDHSFSDFIKMLGGGLMFWIPYWLACWLSDGFWTFLQRPAAASRWAWTSTRARTSTNPS</sequence>
<gene>
    <name evidence="2" type="ORF">DENOEST_P0023</name>
</gene>
<evidence type="ECO:0000256" key="1">
    <source>
        <dbReference type="SAM" id="Phobius"/>
    </source>
</evidence>
<keyword evidence="1" id="KW-1133">Transmembrane helix</keyword>
<dbReference type="Proteomes" id="UP000515733">
    <property type="component" value="Plasmid pI"/>
</dbReference>
<proteinExistence type="predicted"/>
<organism evidence="2 3">
    <name type="scientific">Denitratisoma oestradiolicum</name>
    <dbReference type="NCBI Taxonomy" id="311182"/>
    <lineage>
        <taxon>Bacteria</taxon>
        <taxon>Pseudomonadati</taxon>
        <taxon>Pseudomonadota</taxon>
        <taxon>Betaproteobacteria</taxon>
        <taxon>Nitrosomonadales</taxon>
        <taxon>Sterolibacteriaceae</taxon>
        <taxon>Denitratisoma</taxon>
    </lineage>
</organism>
<evidence type="ECO:0000313" key="2">
    <source>
        <dbReference type="EMBL" id="CAB1371181.1"/>
    </source>
</evidence>
<keyword evidence="1" id="KW-0812">Transmembrane</keyword>
<keyword evidence="3" id="KW-1185">Reference proteome</keyword>
<keyword evidence="2" id="KW-0614">Plasmid</keyword>
<name>A0A6S6XYP6_9PROT</name>
<evidence type="ECO:0000313" key="3">
    <source>
        <dbReference type="Proteomes" id="UP000515733"/>
    </source>
</evidence>